<keyword evidence="1" id="KW-1133">Transmembrane helix</keyword>
<evidence type="ECO:0000256" key="1">
    <source>
        <dbReference type="SAM" id="Phobius"/>
    </source>
</evidence>
<dbReference type="Proteomes" id="UP000887565">
    <property type="component" value="Unplaced"/>
</dbReference>
<evidence type="ECO:0000313" key="2">
    <source>
        <dbReference type="Proteomes" id="UP000887565"/>
    </source>
</evidence>
<keyword evidence="1" id="KW-0472">Membrane</keyword>
<dbReference type="WBParaSite" id="nRc.2.0.1.t38028-RA">
    <property type="protein sequence ID" value="nRc.2.0.1.t38028-RA"/>
    <property type="gene ID" value="nRc.2.0.1.g38028"/>
</dbReference>
<protein>
    <submittedName>
        <fullName evidence="3">Uncharacterized protein</fullName>
    </submittedName>
</protein>
<proteinExistence type="predicted"/>
<reference evidence="3" key="1">
    <citation type="submission" date="2022-11" db="UniProtKB">
        <authorList>
            <consortium name="WormBaseParasite"/>
        </authorList>
    </citation>
    <scope>IDENTIFICATION</scope>
</reference>
<accession>A0A915KGS7</accession>
<evidence type="ECO:0000313" key="3">
    <source>
        <dbReference type="WBParaSite" id="nRc.2.0.1.t38028-RA"/>
    </source>
</evidence>
<keyword evidence="2" id="KW-1185">Reference proteome</keyword>
<sequence>MIFRVVKVVNQMLRIVFVTVIVVIIVAFVDFVRIVRRRTDGHGALIRVRIKVNRSALQDQQDVAVKSEEKQPQTRVKDKFPKTNSFVHDARLQQQRELIDDAVQWDINLAFFSYLLNVWGDHGSSASAKKPKQKD</sequence>
<dbReference type="AlphaFoldDB" id="A0A915KGS7"/>
<feature type="transmembrane region" description="Helical" evidence="1">
    <location>
        <begin position="12"/>
        <end position="32"/>
    </location>
</feature>
<keyword evidence="1" id="KW-0812">Transmembrane</keyword>
<name>A0A915KGS7_ROMCU</name>
<organism evidence="2 3">
    <name type="scientific">Romanomermis culicivorax</name>
    <name type="common">Nematode worm</name>
    <dbReference type="NCBI Taxonomy" id="13658"/>
    <lineage>
        <taxon>Eukaryota</taxon>
        <taxon>Metazoa</taxon>
        <taxon>Ecdysozoa</taxon>
        <taxon>Nematoda</taxon>
        <taxon>Enoplea</taxon>
        <taxon>Dorylaimia</taxon>
        <taxon>Mermithida</taxon>
        <taxon>Mermithoidea</taxon>
        <taxon>Mermithidae</taxon>
        <taxon>Romanomermis</taxon>
    </lineage>
</organism>